<name>A0A1C4DMK2_BACTU</name>
<reference evidence="1 2" key="1">
    <citation type="submission" date="2016-08" db="EMBL/GenBank/DDBJ databases">
        <authorList>
            <person name="Seilhamer J.J."/>
        </authorList>
    </citation>
    <scope>NUCLEOTIDE SEQUENCE [LARGE SCALE GENOMIC DNA]</scope>
    <source>
        <strain evidence="1 2">IEBC_T61001</strain>
    </source>
</reference>
<dbReference type="EMBL" id="FMBI01000029">
    <property type="protein sequence ID" value="SCC32596.1"/>
    <property type="molecule type" value="Genomic_DNA"/>
</dbReference>
<sequence>MERLINDVCEINQLINKTKEKNKEQI</sequence>
<evidence type="ECO:0000313" key="2">
    <source>
        <dbReference type="Proteomes" id="UP000195991"/>
    </source>
</evidence>
<proteinExistence type="predicted"/>
<accession>A0A1C4DMK2</accession>
<dbReference type="AlphaFoldDB" id="A0A1C4DMK2"/>
<protein>
    <submittedName>
        <fullName evidence="1">Uncharacterized protein</fullName>
    </submittedName>
</protein>
<gene>
    <name evidence="1" type="ORF">BTT61001_02505</name>
</gene>
<dbReference type="Proteomes" id="UP000195991">
    <property type="component" value="Unassembled WGS sequence"/>
</dbReference>
<evidence type="ECO:0000313" key="1">
    <source>
        <dbReference type="EMBL" id="SCC32596.1"/>
    </source>
</evidence>
<organism evidence="1 2">
    <name type="scientific">Bacillus thuringiensis</name>
    <dbReference type="NCBI Taxonomy" id="1428"/>
    <lineage>
        <taxon>Bacteria</taxon>
        <taxon>Bacillati</taxon>
        <taxon>Bacillota</taxon>
        <taxon>Bacilli</taxon>
        <taxon>Bacillales</taxon>
        <taxon>Bacillaceae</taxon>
        <taxon>Bacillus</taxon>
        <taxon>Bacillus cereus group</taxon>
    </lineage>
</organism>